<dbReference type="GO" id="GO:0055085">
    <property type="term" value="P:transmembrane transport"/>
    <property type="evidence" value="ECO:0007669"/>
    <property type="project" value="InterPro"/>
</dbReference>
<feature type="modified residue" description="FMN phosphoryl threonine" evidence="10">
    <location>
        <position position="159"/>
    </location>
</feature>
<dbReference type="InterPro" id="IPR011303">
    <property type="entry name" value="RnfD_bac"/>
</dbReference>
<keyword evidence="5 10" id="KW-0812">Transmembrane</keyword>
<dbReference type="HAMAP" id="MF_00462">
    <property type="entry name" value="RsxD_RnfD"/>
    <property type="match status" value="1"/>
</dbReference>
<keyword evidence="1 10" id="KW-0813">Transport</keyword>
<keyword evidence="10" id="KW-1003">Cell membrane</keyword>
<evidence type="ECO:0000256" key="5">
    <source>
        <dbReference type="ARBA" id="ARBA00022692"/>
    </source>
</evidence>
<keyword evidence="4 10" id="KW-0288">FMN</keyword>
<keyword evidence="9 10" id="KW-0472">Membrane</keyword>
<feature type="transmembrane region" description="Helical" evidence="10">
    <location>
        <begin position="237"/>
        <end position="254"/>
    </location>
</feature>
<keyword evidence="2 10" id="KW-0597">Phosphoprotein</keyword>
<comment type="subunit">
    <text evidence="10">The complex is composed of six subunits: RnfA, RnfB, RnfC, RnfD, RnfE and RnfG.</text>
</comment>
<dbReference type="GO" id="GO:0005886">
    <property type="term" value="C:plasma membrane"/>
    <property type="evidence" value="ECO:0007669"/>
    <property type="project" value="UniProtKB-SubCell"/>
</dbReference>
<comment type="subcellular location">
    <subcellularLocation>
        <location evidence="10">Cell membrane</location>
        <topology evidence="10">Multi-pass membrane protein</topology>
    </subcellularLocation>
</comment>
<evidence type="ECO:0000256" key="8">
    <source>
        <dbReference type="ARBA" id="ARBA00022989"/>
    </source>
</evidence>
<proteinExistence type="inferred from homology"/>
<evidence type="ECO:0000256" key="3">
    <source>
        <dbReference type="ARBA" id="ARBA00022630"/>
    </source>
</evidence>
<evidence type="ECO:0000256" key="10">
    <source>
        <dbReference type="HAMAP-Rule" id="MF_00462"/>
    </source>
</evidence>
<feature type="transmembrane region" description="Helical" evidence="10">
    <location>
        <begin position="181"/>
        <end position="202"/>
    </location>
</feature>
<evidence type="ECO:0000256" key="4">
    <source>
        <dbReference type="ARBA" id="ARBA00022643"/>
    </source>
</evidence>
<dbReference type="InterPro" id="IPR004338">
    <property type="entry name" value="NqrB/RnfD"/>
</dbReference>
<dbReference type="Proteomes" id="UP000886014">
    <property type="component" value="Unassembled WGS sequence"/>
</dbReference>
<dbReference type="NCBIfam" id="TIGR01946">
    <property type="entry name" value="rnfD"/>
    <property type="match status" value="1"/>
</dbReference>
<dbReference type="AlphaFoldDB" id="A0A7C5M9W7"/>
<keyword evidence="3 10" id="KW-0285">Flavoprotein</keyword>
<reference evidence="11" key="1">
    <citation type="journal article" date="2020" name="mSystems">
        <title>Genome- and Community-Level Interaction Insights into Carbon Utilization and Element Cycling Functions of Hydrothermarchaeota in Hydrothermal Sediment.</title>
        <authorList>
            <person name="Zhou Z."/>
            <person name="Liu Y."/>
            <person name="Xu W."/>
            <person name="Pan J."/>
            <person name="Luo Z.H."/>
            <person name="Li M."/>
        </authorList>
    </citation>
    <scope>NUCLEOTIDE SEQUENCE [LARGE SCALE GENOMIC DNA]</scope>
    <source>
        <strain evidence="11">HyVt-94</strain>
    </source>
</reference>
<evidence type="ECO:0000256" key="6">
    <source>
        <dbReference type="ARBA" id="ARBA00022967"/>
    </source>
</evidence>
<comment type="function">
    <text evidence="10">Part of a membrane-bound complex that couples electron transfer with translocation of ions across the membrane.</text>
</comment>
<organism evidence="11">
    <name type="scientific">candidate division WOR-3 bacterium</name>
    <dbReference type="NCBI Taxonomy" id="2052148"/>
    <lineage>
        <taxon>Bacteria</taxon>
        <taxon>Bacteria division WOR-3</taxon>
    </lineage>
</organism>
<comment type="cofactor">
    <cofactor evidence="10">
        <name>FMN</name>
        <dbReference type="ChEBI" id="CHEBI:58210"/>
    </cofactor>
</comment>
<evidence type="ECO:0000313" key="11">
    <source>
        <dbReference type="EMBL" id="HHF58197.1"/>
    </source>
</evidence>
<name>A0A7C5M9W7_UNCW3</name>
<evidence type="ECO:0000256" key="7">
    <source>
        <dbReference type="ARBA" id="ARBA00022982"/>
    </source>
</evidence>
<evidence type="ECO:0000256" key="1">
    <source>
        <dbReference type="ARBA" id="ARBA00022448"/>
    </source>
</evidence>
<dbReference type="EMBL" id="DRTV01000146">
    <property type="protein sequence ID" value="HHF58197.1"/>
    <property type="molecule type" value="Genomic_DNA"/>
</dbReference>
<keyword evidence="8 10" id="KW-1133">Transmembrane helix</keyword>
<evidence type="ECO:0000256" key="2">
    <source>
        <dbReference type="ARBA" id="ARBA00022553"/>
    </source>
</evidence>
<dbReference type="PANTHER" id="PTHR30578:SF0">
    <property type="entry name" value="ION-TRANSLOCATING OXIDOREDUCTASE COMPLEX SUBUNIT D"/>
    <property type="match status" value="1"/>
</dbReference>
<gene>
    <name evidence="10" type="primary">rnfD</name>
    <name evidence="11" type="ORF">ENL41_02095</name>
</gene>
<evidence type="ECO:0000256" key="9">
    <source>
        <dbReference type="ARBA" id="ARBA00023136"/>
    </source>
</evidence>
<dbReference type="GO" id="GO:0022900">
    <property type="term" value="P:electron transport chain"/>
    <property type="evidence" value="ECO:0007669"/>
    <property type="project" value="UniProtKB-UniRule"/>
</dbReference>
<feature type="transmembrane region" description="Helical" evidence="10">
    <location>
        <begin position="39"/>
        <end position="61"/>
    </location>
</feature>
<feature type="transmembrane region" description="Helical" evidence="10">
    <location>
        <begin position="266"/>
        <end position="284"/>
    </location>
</feature>
<accession>A0A7C5M9W7</accession>
<sequence length="318" mass="35160">MKANERLFRISVSPHLTTEEDVKKIMWNTVISLIPPAAFGIYIFGLYSLLLIITSVFFSVLTEAIFLKARNKNWRQCFDGSAVITGILLALTLPPKFPLWGVAIGAAFAISFGKQIFGGIGQNIFNPALVGRAFLMAAFPVESTTWTAPKGVDTFTGATPLANWKFNHIMTSYKDLFLGNISGSLGETSVIAILIGGIFLLYKKYIDWRLPLSYVGTVFILGGIFWLINPHKYPDPLFHILAGGLMFGAIYMITDMVTSPITPRGRVIYGIIAGIFVILIRLFAGYPEGVMFSILLANMIRPWIDRAIKPNILGEVKK</sequence>
<dbReference type="PANTHER" id="PTHR30578">
    <property type="entry name" value="ELECTRON TRANSPORT COMPLEX PROTEIN RNFD"/>
    <property type="match status" value="1"/>
</dbReference>
<comment type="caution">
    <text evidence="11">The sequence shown here is derived from an EMBL/GenBank/DDBJ whole genome shotgun (WGS) entry which is preliminary data.</text>
</comment>
<protein>
    <recommendedName>
        <fullName evidence="10">Ion-translocating oxidoreductase complex subunit D</fullName>
        <ecNumber evidence="10">7.-.-.-</ecNumber>
    </recommendedName>
    <alternativeName>
        <fullName evidence="10">Rnf electron transport complex subunit D</fullName>
    </alternativeName>
</protein>
<comment type="similarity">
    <text evidence="10">Belongs to the NqrB/RnfD family.</text>
</comment>
<keyword evidence="6 10" id="KW-1278">Translocase</keyword>
<dbReference type="Pfam" id="PF03116">
    <property type="entry name" value="NQR2_RnfD_RnfE"/>
    <property type="match status" value="1"/>
</dbReference>
<keyword evidence="7 10" id="KW-0249">Electron transport</keyword>
<dbReference type="EC" id="7.-.-.-" evidence="10"/>
<feature type="transmembrane region" description="Helical" evidence="10">
    <location>
        <begin position="214"/>
        <end position="231"/>
    </location>
</feature>
<comment type="caution">
    <text evidence="10">Lacks conserved residue(s) required for the propagation of feature annotation.</text>
</comment>